<gene>
    <name evidence="1" type="ORF">P7K49_014664</name>
</gene>
<name>A0ABQ9V7V3_SAGOE</name>
<sequence length="116" mass="12262">MSCCGLVAAAVRCSAPGDGGTLSKGHAVVFCLLPAVTAAAETSQNPEICGFFSTLEEVRKVKGQEELQEVSPCPSQAQSLLLPFPFLASSPGLHCARRLTRFLDAHFLFLEPGTLL</sequence>
<dbReference type="Proteomes" id="UP001266305">
    <property type="component" value="Unassembled WGS sequence"/>
</dbReference>
<proteinExistence type="predicted"/>
<protein>
    <recommendedName>
        <fullName evidence="3">Secreted protein</fullName>
    </recommendedName>
</protein>
<organism evidence="1 2">
    <name type="scientific">Saguinus oedipus</name>
    <name type="common">Cotton-top tamarin</name>
    <name type="synonym">Oedipomidas oedipus</name>
    <dbReference type="NCBI Taxonomy" id="9490"/>
    <lineage>
        <taxon>Eukaryota</taxon>
        <taxon>Metazoa</taxon>
        <taxon>Chordata</taxon>
        <taxon>Craniata</taxon>
        <taxon>Vertebrata</taxon>
        <taxon>Euteleostomi</taxon>
        <taxon>Mammalia</taxon>
        <taxon>Eutheria</taxon>
        <taxon>Euarchontoglires</taxon>
        <taxon>Primates</taxon>
        <taxon>Haplorrhini</taxon>
        <taxon>Platyrrhini</taxon>
        <taxon>Cebidae</taxon>
        <taxon>Callitrichinae</taxon>
        <taxon>Saguinus</taxon>
    </lineage>
</organism>
<dbReference type="EMBL" id="JASSZA010000007">
    <property type="protein sequence ID" value="KAK2105150.1"/>
    <property type="molecule type" value="Genomic_DNA"/>
</dbReference>
<reference evidence="1 2" key="1">
    <citation type="submission" date="2023-05" db="EMBL/GenBank/DDBJ databases">
        <title>B98-5 Cell Line De Novo Hybrid Assembly: An Optical Mapping Approach.</title>
        <authorList>
            <person name="Kananen K."/>
            <person name="Auerbach J.A."/>
            <person name="Kautto E."/>
            <person name="Blachly J.S."/>
        </authorList>
    </citation>
    <scope>NUCLEOTIDE SEQUENCE [LARGE SCALE GENOMIC DNA]</scope>
    <source>
        <strain evidence="1">B95-8</strain>
        <tissue evidence="1">Cell line</tissue>
    </source>
</reference>
<accession>A0ABQ9V7V3</accession>
<evidence type="ECO:0008006" key="3">
    <source>
        <dbReference type="Google" id="ProtNLM"/>
    </source>
</evidence>
<comment type="caution">
    <text evidence="1">The sequence shown here is derived from an EMBL/GenBank/DDBJ whole genome shotgun (WGS) entry which is preliminary data.</text>
</comment>
<evidence type="ECO:0000313" key="2">
    <source>
        <dbReference type="Proteomes" id="UP001266305"/>
    </source>
</evidence>
<keyword evidence="2" id="KW-1185">Reference proteome</keyword>
<evidence type="ECO:0000313" key="1">
    <source>
        <dbReference type="EMBL" id="KAK2105150.1"/>
    </source>
</evidence>